<evidence type="ECO:0000313" key="3">
    <source>
        <dbReference type="EMBL" id="GAA4935465.1"/>
    </source>
</evidence>
<dbReference type="InterPro" id="IPR038068">
    <property type="entry name" value="YcgL-like_sf"/>
</dbReference>
<evidence type="ECO:0000259" key="2">
    <source>
        <dbReference type="PROSITE" id="PS51648"/>
    </source>
</evidence>
<dbReference type="EMBL" id="BAABLX010000007">
    <property type="protein sequence ID" value="GAA4935465.1"/>
    <property type="molecule type" value="Genomic_DNA"/>
</dbReference>
<comment type="caution">
    <text evidence="3">The sequence shown here is derived from an EMBL/GenBank/DDBJ whole genome shotgun (WGS) entry which is preliminary data.</text>
</comment>
<dbReference type="PANTHER" id="PTHR38109:SF1">
    <property type="entry name" value="PROTEIN YCGL"/>
    <property type="match status" value="1"/>
</dbReference>
<dbReference type="Proteomes" id="UP001409585">
    <property type="component" value="Unassembled WGS sequence"/>
</dbReference>
<organism evidence="3 4">
    <name type="scientific">Halioxenophilus aromaticivorans</name>
    <dbReference type="NCBI Taxonomy" id="1306992"/>
    <lineage>
        <taxon>Bacteria</taxon>
        <taxon>Pseudomonadati</taxon>
        <taxon>Pseudomonadota</taxon>
        <taxon>Gammaproteobacteria</taxon>
        <taxon>Alteromonadales</taxon>
        <taxon>Alteromonadaceae</taxon>
        <taxon>Halioxenophilus</taxon>
    </lineage>
</organism>
<dbReference type="AlphaFoldDB" id="A0AAV3TZE5"/>
<reference evidence="4" key="1">
    <citation type="journal article" date="2019" name="Int. J. Syst. Evol. Microbiol.">
        <title>The Global Catalogue of Microorganisms (GCM) 10K type strain sequencing project: providing services to taxonomists for standard genome sequencing and annotation.</title>
        <authorList>
            <consortium name="The Broad Institute Genomics Platform"/>
            <consortium name="The Broad Institute Genome Sequencing Center for Infectious Disease"/>
            <person name="Wu L."/>
            <person name="Ma J."/>
        </authorList>
    </citation>
    <scope>NUCLEOTIDE SEQUENCE [LARGE SCALE GENOMIC DNA]</scope>
    <source>
        <strain evidence="4">JCM 19134</strain>
    </source>
</reference>
<dbReference type="HAMAP" id="MF_01866">
    <property type="entry name" value="UPF0745"/>
    <property type="match status" value="1"/>
</dbReference>
<dbReference type="SUPFAM" id="SSF160191">
    <property type="entry name" value="YcgL-like"/>
    <property type="match status" value="1"/>
</dbReference>
<gene>
    <name evidence="3" type="ORF">GCM10025791_11220</name>
</gene>
<dbReference type="Gene3D" id="3.10.510.20">
    <property type="entry name" value="YcgL domain"/>
    <property type="match status" value="1"/>
</dbReference>
<dbReference type="PANTHER" id="PTHR38109">
    <property type="entry name" value="PROTEIN YCGL"/>
    <property type="match status" value="1"/>
</dbReference>
<feature type="domain" description="YcgL" evidence="2">
    <location>
        <begin position="4"/>
        <end position="88"/>
    </location>
</feature>
<dbReference type="InterPro" id="IPR027354">
    <property type="entry name" value="YcgL_dom"/>
</dbReference>
<dbReference type="Pfam" id="PF05166">
    <property type="entry name" value="YcgL"/>
    <property type="match status" value="1"/>
</dbReference>
<dbReference type="PROSITE" id="PS51648">
    <property type="entry name" value="YCGL"/>
    <property type="match status" value="1"/>
</dbReference>
<accession>A0AAV3TZE5</accession>
<keyword evidence="4" id="KW-1185">Reference proteome</keyword>
<evidence type="ECO:0000313" key="4">
    <source>
        <dbReference type="Proteomes" id="UP001409585"/>
    </source>
</evidence>
<sequence length="97" mass="10847">MNKIVCNIMQSSKKAGMYLYVEKAQGLKRVPEALLERFGKPKPPMTLLLTPERKLANADVDKVMAAIEEKGFYLQLPKDDDDYMKDIALANSKLSGA</sequence>
<proteinExistence type="inferred from homology"/>
<protein>
    <recommendedName>
        <fullName evidence="1">YcgL domain-containing protein GCM10025791_11220</fullName>
    </recommendedName>
</protein>
<dbReference type="RefSeq" id="WP_390517965.1">
    <property type="nucleotide sequence ID" value="NZ_AP031496.1"/>
</dbReference>
<evidence type="ECO:0000256" key="1">
    <source>
        <dbReference type="HAMAP-Rule" id="MF_01866"/>
    </source>
</evidence>
<name>A0AAV3TZE5_9ALTE</name>